<dbReference type="AlphaFoldDB" id="A0A0F9TGZ7"/>
<organism evidence="1">
    <name type="scientific">marine sediment metagenome</name>
    <dbReference type="NCBI Taxonomy" id="412755"/>
    <lineage>
        <taxon>unclassified sequences</taxon>
        <taxon>metagenomes</taxon>
        <taxon>ecological metagenomes</taxon>
    </lineage>
</organism>
<accession>A0A0F9TGZ7</accession>
<dbReference type="Pfam" id="PF06834">
    <property type="entry name" value="TraU"/>
    <property type="match status" value="1"/>
</dbReference>
<gene>
    <name evidence="1" type="ORF">LCGC14_0329600</name>
</gene>
<protein>
    <recommendedName>
        <fullName evidence="2">Integrating conjugative element protein</fullName>
    </recommendedName>
</protein>
<evidence type="ECO:0000313" key="1">
    <source>
        <dbReference type="EMBL" id="KKN80515.1"/>
    </source>
</evidence>
<evidence type="ECO:0008006" key="2">
    <source>
        <dbReference type="Google" id="ProtNLM"/>
    </source>
</evidence>
<dbReference type="NCBIfam" id="TIGR03756">
    <property type="entry name" value="conj_TIGR03756"/>
    <property type="match status" value="1"/>
</dbReference>
<dbReference type="InterPro" id="IPR026331">
    <property type="entry name" value="PFL_4710"/>
</dbReference>
<dbReference type="InterPro" id="IPR009649">
    <property type="entry name" value="TraU"/>
</dbReference>
<comment type="caution">
    <text evidence="1">The sequence shown here is derived from an EMBL/GenBank/DDBJ whole genome shotgun (WGS) entry which is preliminary data.</text>
</comment>
<name>A0A0F9TGZ7_9ZZZZ</name>
<dbReference type="EMBL" id="LAZR01000230">
    <property type="protein sequence ID" value="KKN80515.1"/>
    <property type="molecule type" value="Genomic_DNA"/>
</dbReference>
<reference evidence="1" key="1">
    <citation type="journal article" date="2015" name="Nature">
        <title>Complex archaea that bridge the gap between prokaryotes and eukaryotes.</title>
        <authorList>
            <person name="Spang A."/>
            <person name="Saw J.H."/>
            <person name="Jorgensen S.L."/>
            <person name="Zaremba-Niedzwiedzka K."/>
            <person name="Martijn J."/>
            <person name="Lind A.E."/>
            <person name="van Eijk R."/>
            <person name="Schleper C."/>
            <person name="Guy L."/>
            <person name="Ettema T.J."/>
        </authorList>
    </citation>
    <scope>NUCLEOTIDE SEQUENCE</scope>
</reference>
<sequence>MNRALVITLSALLPFTVNADSETINTADIIASAASASCIDYKLVGVCFWLRCTGNSCDVETSPKIAHHNPDIVVSAHNGIGSNPWTEANSIVGSVSQSAVGSLINKAASIDAGSNQTSKGTDLNTLKFKSSDAIGHPVSSISFSYSCPSQATAFNPYFVSGTDSIAWRLGIPETAYPDALIPGRREIGNFPTNTWGSVYPRSGFISQSSDTKAAAVIAQRVGDIVTRNGQPHVYQSLSGTPSYNGRIWPPGALKENSNKNGKWQMLAPKISNSCTVFGDNDTTSLAGWDGNGNNASTGNYAWTLWRPYQCCERKGQLFLYSVNFMSYP</sequence>
<proteinExistence type="predicted"/>